<keyword evidence="1" id="KW-0175">Coiled coil</keyword>
<dbReference type="VEuPathDB" id="VectorBase:GAUT048583"/>
<accession>A0A1A9VV12</accession>
<dbReference type="EnsemblMetazoa" id="GAUT048583-RA">
    <property type="protein sequence ID" value="GAUT048583-PA"/>
    <property type="gene ID" value="GAUT048583"/>
</dbReference>
<protein>
    <submittedName>
        <fullName evidence="2">Uncharacterized protein</fullName>
    </submittedName>
</protein>
<evidence type="ECO:0000313" key="2">
    <source>
        <dbReference type="EnsemblMetazoa" id="GAUT048583-PA"/>
    </source>
</evidence>
<organism evidence="2 3">
    <name type="scientific">Glossina austeni</name>
    <name type="common">Savannah tsetse fly</name>
    <dbReference type="NCBI Taxonomy" id="7395"/>
    <lineage>
        <taxon>Eukaryota</taxon>
        <taxon>Metazoa</taxon>
        <taxon>Ecdysozoa</taxon>
        <taxon>Arthropoda</taxon>
        <taxon>Hexapoda</taxon>
        <taxon>Insecta</taxon>
        <taxon>Pterygota</taxon>
        <taxon>Neoptera</taxon>
        <taxon>Endopterygota</taxon>
        <taxon>Diptera</taxon>
        <taxon>Brachycera</taxon>
        <taxon>Muscomorpha</taxon>
        <taxon>Hippoboscoidea</taxon>
        <taxon>Glossinidae</taxon>
        <taxon>Glossina</taxon>
    </lineage>
</organism>
<proteinExistence type="predicted"/>
<dbReference type="AlphaFoldDB" id="A0A1A9VV12"/>
<sequence length="186" mass="20652">MEVSDDDSQRVQMASRLRLQAQIERKKKREKEKELEGLAKKLKVIGCAEGDSSSSVATITDRRAIRKTGLKNKESVKGGNKLTVITRFKGVTARLYEQIFKIKDLPSMETKSLLMLVDEYETILMELVQENALLSGRVEGLEKGEDNATALATSVLIKLLPPAPPSSQVVQSCIRPQLFRNHGTVA</sequence>
<name>A0A1A9VV12_GLOAU</name>
<keyword evidence="3" id="KW-1185">Reference proteome</keyword>
<reference evidence="2" key="1">
    <citation type="submission" date="2020-05" db="UniProtKB">
        <authorList>
            <consortium name="EnsemblMetazoa"/>
        </authorList>
    </citation>
    <scope>IDENTIFICATION</scope>
    <source>
        <strain evidence="2">TTRI</strain>
    </source>
</reference>
<evidence type="ECO:0000256" key="1">
    <source>
        <dbReference type="SAM" id="Coils"/>
    </source>
</evidence>
<feature type="coiled-coil region" evidence="1">
    <location>
        <begin position="14"/>
        <end position="41"/>
    </location>
</feature>
<evidence type="ECO:0000313" key="3">
    <source>
        <dbReference type="Proteomes" id="UP000078200"/>
    </source>
</evidence>
<dbReference type="Proteomes" id="UP000078200">
    <property type="component" value="Unassembled WGS sequence"/>
</dbReference>